<keyword evidence="10" id="KW-0407">Ion channel</keyword>
<comment type="caution">
    <text evidence="14">The sequence shown here is derived from an EMBL/GenBank/DDBJ whole genome shotgun (WGS) entry which is preliminary data.</text>
</comment>
<feature type="transmembrane region" description="Helical" evidence="12">
    <location>
        <begin position="191"/>
        <end position="224"/>
    </location>
</feature>
<dbReference type="InterPro" id="IPR018490">
    <property type="entry name" value="cNMP-bd_dom_sf"/>
</dbReference>
<evidence type="ECO:0000256" key="7">
    <source>
        <dbReference type="ARBA" id="ARBA00022989"/>
    </source>
</evidence>
<dbReference type="PROSITE" id="PS50042">
    <property type="entry name" value="CNMP_BINDING_3"/>
    <property type="match status" value="1"/>
</dbReference>
<comment type="similarity">
    <text evidence="2">Belongs to the potassium channel family. Plant (TC 1.A.1.4) subfamily.</text>
</comment>
<keyword evidence="9 12" id="KW-0472">Membrane</keyword>
<comment type="subcellular location">
    <subcellularLocation>
        <location evidence="1">Membrane</location>
        <topology evidence="1">Multi-pass membrane protein</topology>
    </subcellularLocation>
</comment>
<name>A0AAW1PWZ4_9CHLO</name>
<sequence length="748" mass="82992">MAEDQPHASPFAGLNGTTTDDASVADTDNTPGGSKRDSIDLHQASLDRSSTHFSTGGRGLAADDLLTGYVRRQLSVTKEGWDDIAQYLAKQTRMQRFSAKAKAGVVRMMGRTAPSDEPDDQDLEDPEAFSRSGTRCWHSKWPQEHSICGLPLIHPQSYITSIESTVMALVDATYSAFIVPIGIAFESFVNGITWTVVCDLVAGALFNIDIFILLHTGFIITHNLRRKVVMNGNLIAWFYCRRGALITDVLSAIPFWVELGLVVIAGNRSRGLTLQVFLALRLFRLVRLARFMKGIFNQLGSRSTGILGKLISSSVIYFMLTVYAACALINLLGCIWYFTARREGLANSWLTSVVRMPSLHGSYTVCDHLKSMTAIPGLYLVKIWNFSAGHEGRANSWVTYAVAGQDLSASSHPRQYVAAIYYAMTTITTVGYGDVTAHTAAEELVAIFIMFIGVLFFGFLIGSLGDLLEKSSKAARRAAVLRSKFDDVEAWMRKRRLPREMRNEITTFYADIWVRQSDWKDEQFFAELPAMTRSRVAGYMLRNVLQTSDIFRCLSKEARERIAGKVRPRMVSPGFDLCEQGDEAECLWILQEGEILILRDHQEVGMLEPPAVIGESVILPELGGHRAFTFRAVTWCTVWELRLADIQMLLNVYPELLDKMVHAFKLRLLQHISLSADAEDKLEAMLHRESKRGPTTTSQSAAPLNVPLREAVASAVAGDVAPLEHMLEEPSVPTGDNNDKPQAAVPAG</sequence>
<feature type="compositionally biased region" description="Low complexity" evidence="11">
    <location>
        <begin position="17"/>
        <end position="30"/>
    </location>
</feature>
<feature type="region of interest" description="Disordered" evidence="11">
    <location>
        <begin position="1"/>
        <end position="40"/>
    </location>
</feature>
<dbReference type="EMBL" id="JALJOR010000008">
    <property type="protein sequence ID" value="KAK9813287.1"/>
    <property type="molecule type" value="Genomic_DNA"/>
</dbReference>
<evidence type="ECO:0000256" key="10">
    <source>
        <dbReference type="ARBA" id="ARBA00023303"/>
    </source>
</evidence>
<evidence type="ECO:0000256" key="4">
    <source>
        <dbReference type="ARBA" id="ARBA00022692"/>
    </source>
</evidence>
<keyword evidence="5" id="KW-0631">Potassium channel</keyword>
<keyword evidence="7 12" id="KW-1133">Transmembrane helix</keyword>
<feature type="domain" description="Cyclic nucleotide-binding" evidence="13">
    <location>
        <begin position="550"/>
        <end position="667"/>
    </location>
</feature>
<dbReference type="InterPro" id="IPR014710">
    <property type="entry name" value="RmlC-like_jellyroll"/>
</dbReference>
<dbReference type="CDD" id="cd00038">
    <property type="entry name" value="CAP_ED"/>
    <property type="match status" value="1"/>
</dbReference>
<protein>
    <recommendedName>
        <fullName evidence="13">Cyclic nucleotide-binding domain-containing protein</fullName>
    </recommendedName>
</protein>
<keyword evidence="15" id="KW-1185">Reference proteome</keyword>
<accession>A0AAW1PWZ4</accession>
<keyword evidence="6" id="KW-0851">Voltage-gated channel</keyword>
<keyword evidence="5" id="KW-0633">Potassium transport</keyword>
<dbReference type="GO" id="GO:0005249">
    <property type="term" value="F:voltage-gated potassium channel activity"/>
    <property type="evidence" value="ECO:0007669"/>
    <property type="project" value="InterPro"/>
</dbReference>
<dbReference type="InterPro" id="IPR000595">
    <property type="entry name" value="cNMP-bd_dom"/>
</dbReference>
<dbReference type="PRINTS" id="PR01463">
    <property type="entry name" value="EAGCHANLFMLY"/>
</dbReference>
<dbReference type="InterPro" id="IPR005821">
    <property type="entry name" value="Ion_trans_dom"/>
</dbReference>
<dbReference type="SMART" id="SM00100">
    <property type="entry name" value="cNMP"/>
    <property type="match status" value="1"/>
</dbReference>
<dbReference type="InterPro" id="IPR045319">
    <property type="entry name" value="KAT/AKT"/>
</dbReference>
<evidence type="ECO:0000256" key="3">
    <source>
        <dbReference type="ARBA" id="ARBA00022448"/>
    </source>
</evidence>
<organism evidence="14 15">
    <name type="scientific">[Myrmecia] bisecta</name>
    <dbReference type="NCBI Taxonomy" id="41462"/>
    <lineage>
        <taxon>Eukaryota</taxon>
        <taxon>Viridiplantae</taxon>
        <taxon>Chlorophyta</taxon>
        <taxon>core chlorophytes</taxon>
        <taxon>Trebouxiophyceae</taxon>
        <taxon>Trebouxiales</taxon>
        <taxon>Trebouxiaceae</taxon>
        <taxon>Myrmecia</taxon>
    </lineage>
</organism>
<dbReference type="Proteomes" id="UP001489004">
    <property type="component" value="Unassembled WGS sequence"/>
</dbReference>
<feature type="transmembrane region" description="Helical" evidence="12">
    <location>
        <begin position="166"/>
        <end position="185"/>
    </location>
</feature>
<dbReference type="Pfam" id="PF00520">
    <property type="entry name" value="Ion_trans"/>
    <property type="match status" value="1"/>
</dbReference>
<keyword evidence="5" id="KW-0630">Potassium</keyword>
<dbReference type="GO" id="GO:0034702">
    <property type="term" value="C:monoatomic ion channel complex"/>
    <property type="evidence" value="ECO:0007669"/>
    <property type="project" value="UniProtKB-KW"/>
</dbReference>
<dbReference type="PANTHER" id="PTHR45743">
    <property type="entry name" value="POTASSIUM CHANNEL AKT1"/>
    <property type="match status" value="1"/>
</dbReference>
<dbReference type="SUPFAM" id="SSF51206">
    <property type="entry name" value="cAMP-binding domain-like"/>
    <property type="match status" value="1"/>
</dbReference>
<evidence type="ECO:0000313" key="14">
    <source>
        <dbReference type="EMBL" id="KAK9813287.1"/>
    </source>
</evidence>
<reference evidence="14 15" key="1">
    <citation type="journal article" date="2024" name="Nat. Commun.">
        <title>Phylogenomics reveals the evolutionary origins of lichenization in chlorophyte algae.</title>
        <authorList>
            <person name="Puginier C."/>
            <person name="Libourel C."/>
            <person name="Otte J."/>
            <person name="Skaloud P."/>
            <person name="Haon M."/>
            <person name="Grisel S."/>
            <person name="Petersen M."/>
            <person name="Berrin J.G."/>
            <person name="Delaux P.M."/>
            <person name="Dal Grande F."/>
            <person name="Keller J."/>
        </authorList>
    </citation>
    <scope>NUCLEOTIDE SEQUENCE [LARGE SCALE GENOMIC DNA]</scope>
    <source>
        <strain evidence="14 15">SAG 2043</strain>
    </source>
</reference>
<dbReference type="Gene3D" id="1.10.287.630">
    <property type="entry name" value="Helix hairpin bin"/>
    <property type="match status" value="1"/>
</dbReference>
<dbReference type="SUPFAM" id="SSF81324">
    <property type="entry name" value="Voltage-gated potassium channels"/>
    <property type="match status" value="1"/>
</dbReference>
<keyword evidence="8" id="KW-0406">Ion transport</keyword>
<evidence type="ECO:0000256" key="9">
    <source>
        <dbReference type="ARBA" id="ARBA00023136"/>
    </source>
</evidence>
<keyword evidence="3" id="KW-0813">Transport</keyword>
<feature type="transmembrane region" description="Helical" evidence="12">
    <location>
        <begin position="310"/>
        <end position="338"/>
    </location>
</feature>
<dbReference type="Gene3D" id="1.10.287.70">
    <property type="match status" value="1"/>
</dbReference>
<feature type="region of interest" description="Disordered" evidence="11">
    <location>
        <begin position="723"/>
        <end position="748"/>
    </location>
</feature>
<evidence type="ECO:0000256" key="11">
    <source>
        <dbReference type="SAM" id="MobiDB-lite"/>
    </source>
</evidence>
<evidence type="ECO:0000256" key="2">
    <source>
        <dbReference type="ARBA" id="ARBA00007929"/>
    </source>
</evidence>
<feature type="transmembrane region" description="Helical" evidence="12">
    <location>
        <begin position="444"/>
        <end position="468"/>
    </location>
</feature>
<feature type="transmembrane region" description="Helical" evidence="12">
    <location>
        <begin position="245"/>
        <end position="266"/>
    </location>
</feature>
<keyword evidence="4 12" id="KW-0812">Transmembrane</keyword>
<evidence type="ECO:0000256" key="8">
    <source>
        <dbReference type="ARBA" id="ARBA00023065"/>
    </source>
</evidence>
<proteinExistence type="inferred from homology"/>
<dbReference type="InterPro" id="IPR003938">
    <property type="entry name" value="K_chnl_volt-dep_EAG/ELK/ERG"/>
</dbReference>
<evidence type="ECO:0000256" key="1">
    <source>
        <dbReference type="ARBA" id="ARBA00004141"/>
    </source>
</evidence>
<evidence type="ECO:0000313" key="15">
    <source>
        <dbReference type="Proteomes" id="UP001489004"/>
    </source>
</evidence>
<evidence type="ECO:0000259" key="13">
    <source>
        <dbReference type="PROSITE" id="PS50042"/>
    </source>
</evidence>
<evidence type="ECO:0000256" key="6">
    <source>
        <dbReference type="ARBA" id="ARBA00022882"/>
    </source>
</evidence>
<dbReference type="AlphaFoldDB" id="A0AAW1PWZ4"/>
<evidence type="ECO:0000256" key="5">
    <source>
        <dbReference type="ARBA" id="ARBA00022826"/>
    </source>
</evidence>
<evidence type="ECO:0000256" key="12">
    <source>
        <dbReference type="SAM" id="Phobius"/>
    </source>
</evidence>
<gene>
    <name evidence="14" type="ORF">WJX72_011893</name>
</gene>
<dbReference type="PANTHER" id="PTHR45743:SF2">
    <property type="entry name" value="POTASSIUM CHANNEL AKT1"/>
    <property type="match status" value="1"/>
</dbReference>
<dbReference type="Gene3D" id="2.60.120.10">
    <property type="entry name" value="Jelly Rolls"/>
    <property type="match status" value="1"/>
</dbReference>
<dbReference type="Pfam" id="PF00027">
    <property type="entry name" value="cNMP_binding"/>
    <property type="match status" value="1"/>
</dbReference>